<dbReference type="GO" id="GO:0009117">
    <property type="term" value="P:nucleotide metabolic process"/>
    <property type="evidence" value="ECO:0007669"/>
    <property type="project" value="InterPro"/>
</dbReference>
<gene>
    <name evidence="1" type="ORF">NVS88_21860</name>
</gene>
<sequence length="330" mass="36550">MHTTGLRLREFKSAVLRSAVPYHLENMLVVGVASSALFDLSDSDAVFREQGEIEYRKFQEQHISDSLAPGVAFPLIKRLLSLNDLSTDDTPLVEVIVLSRNDPETGLRVMRSIADHNLPITRAIFMQGRSPYEYIGALNISLFLSQNEKDVRVALEMGFAAGQVLGSPAADLNGTDLRVAFDFDGVLADDSSERVMQSEGLPAFHAHEAEHLDDPLPEGRLSDFLRGINRIQDVEEGRAIEDPNYNRRVHVAIVTARNAPAHERVVRTLRSWGVHVNDAFFLGGIEKAKVLRVLQPHVFFDDQLGHLQSAADEIPSVHVPFGIVNDSSNS</sequence>
<dbReference type="Pfam" id="PF06189">
    <property type="entry name" value="5-nucleotidase"/>
    <property type="match status" value="1"/>
</dbReference>
<evidence type="ECO:0000313" key="1">
    <source>
        <dbReference type="EMBL" id="MDG3017206.1"/>
    </source>
</evidence>
<dbReference type="PANTHER" id="PTHR31367:SF5">
    <property type="entry name" value="CYTOSOLIC 5'-NUCLEOTIDASE 1A"/>
    <property type="match status" value="1"/>
</dbReference>
<dbReference type="Proteomes" id="UP001152755">
    <property type="component" value="Unassembled WGS sequence"/>
</dbReference>
<dbReference type="PANTHER" id="PTHR31367">
    <property type="entry name" value="CYTOSOLIC 5'-NUCLEOTIDASE 1 FAMILY MEMBER"/>
    <property type="match status" value="1"/>
</dbReference>
<dbReference type="GO" id="GO:0000166">
    <property type="term" value="F:nucleotide binding"/>
    <property type="evidence" value="ECO:0007669"/>
    <property type="project" value="InterPro"/>
</dbReference>
<name>A0A9X4MAX5_9ACTN</name>
<dbReference type="RefSeq" id="WP_332520854.1">
    <property type="nucleotide sequence ID" value="NZ_JANRHA010000029.1"/>
</dbReference>
<dbReference type="AlphaFoldDB" id="A0A9X4MAX5"/>
<dbReference type="InterPro" id="IPR036412">
    <property type="entry name" value="HAD-like_sf"/>
</dbReference>
<keyword evidence="2" id="KW-1185">Reference proteome</keyword>
<organism evidence="1 2">
    <name type="scientific">Speluncibacter jeojiensis</name>
    <dbReference type="NCBI Taxonomy" id="2710754"/>
    <lineage>
        <taxon>Bacteria</taxon>
        <taxon>Bacillati</taxon>
        <taxon>Actinomycetota</taxon>
        <taxon>Actinomycetes</taxon>
        <taxon>Mycobacteriales</taxon>
        <taxon>Speluncibacteraceae</taxon>
        <taxon>Speluncibacter</taxon>
    </lineage>
</organism>
<reference evidence="1" key="1">
    <citation type="submission" date="2022-08" db="EMBL/GenBank/DDBJ databases">
        <title>Genome analysis of Corynebacteriales strain.</title>
        <authorList>
            <person name="Lee S.D."/>
        </authorList>
    </citation>
    <scope>NUCLEOTIDE SEQUENCE</scope>
    <source>
        <strain evidence="1">D3-21</strain>
    </source>
</reference>
<proteinExistence type="predicted"/>
<dbReference type="EMBL" id="JANRHA010000029">
    <property type="protein sequence ID" value="MDG3017206.1"/>
    <property type="molecule type" value="Genomic_DNA"/>
</dbReference>
<accession>A0A9X4MAX5</accession>
<evidence type="ECO:0000313" key="2">
    <source>
        <dbReference type="Proteomes" id="UP001152755"/>
    </source>
</evidence>
<dbReference type="GO" id="GO:0005737">
    <property type="term" value="C:cytoplasm"/>
    <property type="evidence" value="ECO:0007669"/>
    <property type="project" value="InterPro"/>
</dbReference>
<dbReference type="GO" id="GO:0000287">
    <property type="term" value="F:magnesium ion binding"/>
    <property type="evidence" value="ECO:0007669"/>
    <property type="project" value="InterPro"/>
</dbReference>
<comment type="caution">
    <text evidence="1">The sequence shown here is derived from an EMBL/GenBank/DDBJ whole genome shotgun (WGS) entry which is preliminary data.</text>
</comment>
<dbReference type="InterPro" id="IPR010394">
    <property type="entry name" value="5-nucleotidase"/>
</dbReference>
<dbReference type="GO" id="GO:0008253">
    <property type="term" value="F:5'-nucleotidase activity"/>
    <property type="evidence" value="ECO:0007669"/>
    <property type="project" value="InterPro"/>
</dbReference>
<protein>
    <submittedName>
        <fullName evidence="1">5'-nucleotidase</fullName>
    </submittedName>
</protein>
<dbReference type="SUPFAM" id="SSF56784">
    <property type="entry name" value="HAD-like"/>
    <property type="match status" value="1"/>
</dbReference>